<dbReference type="AlphaFoldDB" id="A0A9D3UFE6"/>
<proteinExistence type="predicted"/>
<evidence type="ECO:0000313" key="2">
    <source>
        <dbReference type="Proteomes" id="UP000828251"/>
    </source>
</evidence>
<keyword evidence="2" id="KW-1185">Reference proteome</keyword>
<evidence type="ECO:0000313" key="1">
    <source>
        <dbReference type="EMBL" id="KAH1039649.1"/>
    </source>
</evidence>
<sequence length="109" mass="12181">SSTNSHTTPNQSPDMDFTTILGEVHAKERVVDTPSKKVLIKKNQKRPQVNEESSSLLLRTKSTQALSVEYSLWSGLLQETSYYHKTNTANLEETVKAANQTIDGLCKNE</sequence>
<accession>A0A9D3UFE6</accession>
<protein>
    <submittedName>
        <fullName evidence="1">Uncharacterized protein</fullName>
    </submittedName>
</protein>
<gene>
    <name evidence="1" type="ORF">J1N35_041392</name>
</gene>
<reference evidence="1 2" key="1">
    <citation type="journal article" date="2021" name="Plant Biotechnol. J.">
        <title>Multi-omics assisted identification of the key and species-specific regulatory components of drought-tolerant mechanisms in Gossypium stocksii.</title>
        <authorList>
            <person name="Yu D."/>
            <person name="Ke L."/>
            <person name="Zhang D."/>
            <person name="Wu Y."/>
            <person name="Sun Y."/>
            <person name="Mei J."/>
            <person name="Sun J."/>
            <person name="Sun Y."/>
        </authorList>
    </citation>
    <scope>NUCLEOTIDE SEQUENCE [LARGE SCALE GENOMIC DNA]</scope>
    <source>
        <strain evidence="2">cv. E1</strain>
        <tissue evidence="1">Leaf</tissue>
    </source>
</reference>
<dbReference type="EMBL" id="JAIQCV010000012">
    <property type="protein sequence ID" value="KAH1039649.1"/>
    <property type="molecule type" value="Genomic_DNA"/>
</dbReference>
<dbReference type="Proteomes" id="UP000828251">
    <property type="component" value="Unassembled WGS sequence"/>
</dbReference>
<comment type="caution">
    <text evidence="1">The sequence shown here is derived from an EMBL/GenBank/DDBJ whole genome shotgun (WGS) entry which is preliminary data.</text>
</comment>
<feature type="non-terminal residue" evidence="1">
    <location>
        <position position="1"/>
    </location>
</feature>
<organism evidence="1 2">
    <name type="scientific">Gossypium stocksii</name>
    <dbReference type="NCBI Taxonomy" id="47602"/>
    <lineage>
        <taxon>Eukaryota</taxon>
        <taxon>Viridiplantae</taxon>
        <taxon>Streptophyta</taxon>
        <taxon>Embryophyta</taxon>
        <taxon>Tracheophyta</taxon>
        <taxon>Spermatophyta</taxon>
        <taxon>Magnoliopsida</taxon>
        <taxon>eudicotyledons</taxon>
        <taxon>Gunneridae</taxon>
        <taxon>Pentapetalae</taxon>
        <taxon>rosids</taxon>
        <taxon>malvids</taxon>
        <taxon>Malvales</taxon>
        <taxon>Malvaceae</taxon>
        <taxon>Malvoideae</taxon>
        <taxon>Gossypium</taxon>
    </lineage>
</organism>
<name>A0A9D3UFE6_9ROSI</name>